<name>A0ABZ0U0P6_9FIRM</name>
<keyword evidence="2" id="KW-1185">Reference proteome</keyword>
<organism evidence="1 2">
    <name type="scientific">Anaerocellum danielii</name>
    <dbReference type="NCBI Taxonomy" id="1387557"/>
    <lineage>
        <taxon>Bacteria</taxon>
        <taxon>Bacillati</taxon>
        <taxon>Bacillota</taxon>
        <taxon>Bacillota incertae sedis</taxon>
        <taxon>Caldicellulosiruptorales</taxon>
        <taxon>Caldicellulosiruptoraceae</taxon>
        <taxon>Anaerocellum</taxon>
    </lineage>
</organism>
<evidence type="ECO:0000313" key="1">
    <source>
        <dbReference type="EMBL" id="WPX08188.1"/>
    </source>
</evidence>
<proteinExistence type="predicted"/>
<protein>
    <submittedName>
        <fullName evidence="1">Uncharacterized protein</fullName>
    </submittedName>
</protein>
<dbReference type="RefSeq" id="WP_045175481.1">
    <property type="nucleotide sequence ID" value="NZ_CP139957.1"/>
</dbReference>
<sequence length="107" mass="12330">MAKQVIEELIENLIYDAVYEHRENLENNSEWNRVKSEFEALSNEVKTHLCANTSSAEAERKMEKLFGELLDRHVYLVNLAELNAYRNGFQDGARLVLVLLSGQIFGE</sequence>
<accession>A0ABZ0U0P6</accession>
<evidence type="ECO:0000313" key="2">
    <source>
        <dbReference type="Proteomes" id="UP001322744"/>
    </source>
</evidence>
<gene>
    <name evidence="1" type="ORF">SOJ16_002054</name>
</gene>
<dbReference type="Proteomes" id="UP001322744">
    <property type="component" value="Chromosome"/>
</dbReference>
<dbReference type="EMBL" id="CP139957">
    <property type="protein sequence ID" value="WPX08188.1"/>
    <property type="molecule type" value="Genomic_DNA"/>
</dbReference>
<reference evidence="1 2" key="1">
    <citation type="submission" date="2023-12" db="EMBL/GenBank/DDBJ databases">
        <authorList>
            <person name="Manesh M.J.H."/>
            <person name="Bing R.G."/>
            <person name="Willard D.J."/>
            <person name="Kelly R.M."/>
        </authorList>
    </citation>
    <scope>NUCLEOTIDE SEQUENCE [LARGE SCALE GENOMIC DNA]</scope>
    <source>
        <strain evidence="1 2">DSM 8977</strain>
    </source>
</reference>